<evidence type="ECO:0000313" key="2">
    <source>
        <dbReference type="Proteomes" id="UP000603912"/>
    </source>
</evidence>
<gene>
    <name evidence="1" type="ORF">GCM10007036_13900</name>
</gene>
<dbReference type="EMBL" id="BMES01000001">
    <property type="protein sequence ID" value="GGH14526.1"/>
    <property type="molecule type" value="Genomic_DNA"/>
</dbReference>
<comment type="caution">
    <text evidence="1">The sequence shown here is derived from an EMBL/GenBank/DDBJ whole genome shotgun (WGS) entry which is preliminary data.</text>
</comment>
<name>A0A917I4Q7_9HYPH</name>
<dbReference type="RefSeq" id="WP_188516930.1">
    <property type="nucleotide sequence ID" value="NZ_BMES01000001.1"/>
</dbReference>
<dbReference type="InterPro" id="IPR018330">
    <property type="entry name" value="RecT_fam"/>
</dbReference>
<dbReference type="InterPro" id="IPR010183">
    <property type="entry name" value="Phage_lambda_Bet"/>
</dbReference>
<evidence type="ECO:0000313" key="1">
    <source>
        <dbReference type="EMBL" id="GGH14526.1"/>
    </source>
</evidence>
<accession>A0A917I4Q7</accession>
<dbReference type="GO" id="GO:0003677">
    <property type="term" value="F:DNA binding"/>
    <property type="evidence" value="ECO:0007669"/>
    <property type="project" value="InterPro"/>
</dbReference>
<dbReference type="Proteomes" id="UP000603912">
    <property type="component" value="Unassembled WGS sequence"/>
</dbReference>
<dbReference type="AlphaFoldDB" id="A0A917I4Q7"/>
<keyword evidence="2" id="KW-1185">Reference proteome</keyword>
<dbReference type="Pfam" id="PF03837">
    <property type="entry name" value="RecT"/>
    <property type="match status" value="1"/>
</dbReference>
<proteinExistence type="predicted"/>
<sequence length="369" mass="41888">MNAPIAIRQPQAAAILYDKKQLDLIWRTVAKDCTADEFSVFVETCRALQLNPLRRQVYAFVYNKGDPDKRQLTIVTAISGFRAVAARTGNYRPGDTTWTINQARTERDQEIAKARRIEDLAERAKRLALIDQLYPIDPANPEGIEKATVSVWQFSHCEWHEHKADAFWSEFAPVKEEAEDYDYVDTGEVWPDTGKPKKKKVARGTVERRLDPKTQWPKMPRLMIAKCAEALALRQAWPDDFANVYEESEVDKAKMLDLTASELADLGATESRMEKAGVGLGLLMTFDDLGTLVDVPYGKVFDRCDEHMAKLKDEPSALALWWDRNRVPLREFWARDKSAALALKETFERYSAEVQTGVKDAQDDNGGDA</sequence>
<reference evidence="1" key="2">
    <citation type="submission" date="2020-09" db="EMBL/GenBank/DDBJ databases">
        <authorList>
            <person name="Sun Q."/>
            <person name="Zhou Y."/>
        </authorList>
    </citation>
    <scope>NUCLEOTIDE SEQUENCE</scope>
    <source>
        <strain evidence="1">CGMCC 1.12214</strain>
    </source>
</reference>
<reference evidence="1" key="1">
    <citation type="journal article" date="2014" name="Int. J. Syst. Evol. Microbiol.">
        <title>Complete genome sequence of Corynebacterium casei LMG S-19264T (=DSM 44701T), isolated from a smear-ripened cheese.</title>
        <authorList>
            <consortium name="US DOE Joint Genome Institute (JGI-PGF)"/>
            <person name="Walter F."/>
            <person name="Albersmeier A."/>
            <person name="Kalinowski J."/>
            <person name="Ruckert C."/>
        </authorList>
    </citation>
    <scope>NUCLEOTIDE SEQUENCE</scope>
    <source>
        <strain evidence="1">CGMCC 1.12214</strain>
    </source>
</reference>
<dbReference type="GO" id="GO:0006310">
    <property type="term" value="P:DNA recombination"/>
    <property type="evidence" value="ECO:0007669"/>
    <property type="project" value="InterPro"/>
</dbReference>
<dbReference type="NCBIfam" id="TIGR01913">
    <property type="entry name" value="bet_lambda"/>
    <property type="match status" value="1"/>
</dbReference>
<protein>
    <submittedName>
        <fullName evidence="1">Phage recombination protein Bet</fullName>
    </submittedName>
</protein>
<organism evidence="1 2">
    <name type="scientific">Alsobacter metallidurans</name>
    <dbReference type="NCBI Taxonomy" id="340221"/>
    <lineage>
        <taxon>Bacteria</taxon>
        <taxon>Pseudomonadati</taxon>
        <taxon>Pseudomonadota</taxon>
        <taxon>Alphaproteobacteria</taxon>
        <taxon>Hyphomicrobiales</taxon>
        <taxon>Alsobacteraceae</taxon>
        <taxon>Alsobacter</taxon>
    </lineage>
</organism>